<feature type="transmembrane region" description="Helical" evidence="8">
    <location>
        <begin position="226"/>
        <end position="243"/>
    </location>
</feature>
<comment type="caution">
    <text evidence="9">The sequence shown here is derived from an EMBL/GenBank/DDBJ whole genome shotgun (WGS) entry which is preliminary data.</text>
</comment>
<feature type="transmembrane region" description="Helical" evidence="8">
    <location>
        <begin position="99"/>
        <end position="127"/>
    </location>
</feature>
<comment type="similarity">
    <text evidence="2 8">Belongs to the ArsB family.</text>
</comment>
<feature type="transmembrane region" description="Helical" evidence="8">
    <location>
        <begin position="249"/>
        <end position="266"/>
    </location>
</feature>
<feature type="transmembrane region" description="Helical" evidence="8">
    <location>
        <begin position="55"/>
        <end position="79"/>
    </location>
</feature>
<comment type="subcellular location">
    <subcellularLocation>
        <location evidence="1 8">Cell membrane</location>
        <topology evidence="1 8">Multi-pass membrane protein</topology>
    </subcellularLocation>
</comment>
<keyword evidence="8" id="KW-0813">Transport</keyword>
<feature type="transmembrane region" description="Helical" evidence="8">
    <location>
        <begin position="278"/>
        <end position="299"/>
    </location>
</feature>
<reference evidence="9 10" key="1">
    <citation type="submission" date="2018-06" db="EMBL/GenBank/DDBJ databases">
        <title>Freshwater and sediment microbial communities from various areas in North America, analyzing microbe dynamics in response to fracking.</title>
        <authorList>
            <person name="Lamendella R."/>
        </authorList>
    </citation>
    <scope>NUCLEOTIDE SEQUENCE [LARGE SCALE GENOMIC DNA]</scope>
    <source>
        <strain evidence="9 10">97B</strain>
    </source>
</reference>
<keyword evidence="6 8" id="KW-1133">Transmembrane helix</keyword>
<feature type="transmembrane region" description="Helical" evidence="8">
    <location>
        <begin position="183"/>
        <end position="205"/>
    </location>
</feature>
<dbReference type="RefSeq" id="WP_113967672.1">
    <property type="nucleotide sequence ID" value="NZ_QNRJ01000001.1"/>
</dbReference>
<keyword evidence="7 8" id="KW-0472">Membrane</keyword>
<keyword evidence="5 8" id="KW-0059">Arsenical resistance</keyword>
<organism evidence="9 10">
    <name type="scientific">Rossellomorea aquimaris</name>
    <dbReference type="NCBI Taxonomy" id="189382"/>
    <lineage>
        <taxon>Bacteria</taxon>
        <taxon>Bacillati</taxon>
        <taxon>Bacillota</taxon>
        <taxon>Bacilli</taxon>
        <taxon>Bacillales</taxon>
        <taxon>Bacillaceae</taxon>
        <taxon>Rossellomorea</taxon>
    </lineage>
</organism>
<evidence type="ECO:0000256" key="6">
    <source>
        <dbReference type="ARBA" id="ARBA00022989"/>
    </source>
</evidence>
<dbReference type="PRINTS" id="PR00758">
    <property type="entry name" value="ARSENICPUMP"/>
</dbReference>
<keyword evidence="4 8" id="KW-0812">Transmembrane</keyword>
<evidence type="ECO:0000256" key="2">
    <source>
        <dbReference type="ARBA" id="ARBA00006433"/>
    </source>
</evidence>
<feature type="transmembrane region" description="Helical" evidence="8">
    <location>
        <begin position="139"/>
        <end position="163"/>
    </location>
</feature>
<dbReference type="Proteomes" id="UP000252118">
    <property type="component" value="Unassembled WGS sequence"/>
</dbReference>
<evidence type="ECO:0000313" key="9">
    <source>
        <dbReference type="EMBL" id="RBP07766.1"/>
    </source>
</evidence>
<dbReference type="GO" id="GO:0046685">
    <property type="term" value="P:response to arsenic-containing substance"/>
    <property type="evidence" value="ECO:0007669"/>
    <property type="project" value="UniProtKB-KW"/>
</dbReference>
<dbReference type="GO" id="GO:0015105">
    <property type="term" value="F:arsenite transmembrane transporter activity"/>
    <property type="evidence" value="ECO:0007669"/>
    <property type="project" value="InterPro"/>
</dbReference>
<evidence type="ECO:0000313" key="10">
    <source>
        <dbReference type="Proteomes" id="UP000252118"/>
    </source>
</evidence>
<comment type="function">
    <text evidence="8">Involved in arsenical resistance. Thought to form the channel of an arsenite pump.</text>
</comment>
<dbReference type="OrthoDB" id="9774335at2"/>
<dbReference type="EMBL" id="QNRJ01000001">
    <property type="protein sequence ID" value="RBP07766.1"/>
    <property type="molecule type" value="Genomic_DNA"/>
</dbReference>
<evidence type="ECO:0000256" key="3">
    <source>
        <dbReference type="ARBA" id="ARBA00022475"/>
    </source>
</evidence>
<dbReference type="PANTHER" id="PTHR43302:SF5">
    <property type="entry name" value="TRANSPORTER ARSB-RELATED"/>
    <property type="match status" value="1"/>
</dbReference>
<dbReference type="InterPro" id="IPR000802">
    <property type="entry name" value="Arsenical_pump_ArsB"/>
</dbReference>
<comment type="caution">
    <text evidence="8">Lacks conserved residue(s) required for the propagation of feature annotation.</text>
</comment>
<feature type="transmembrane region" description="Helical" evidence="8">
    <location>
        <begin position="28"/>
        <end position="46"/>
    </location>
</feature>
<evidence type="ECO:0000256" key="5">
    <source>
        <dbReference type="ARBA" id="ARBA00022849"/>
    </source>
</evidence>
<keyword evidence="3" id="KW-1003">Cell membrane</keyword>
<protein>
    <recommendedName>
        <fullName evidence="8">Arsenical pump membrane protein</fullName>
    </recommendedName>
</protein>
<evidence type="ECO:0000256" key="4">
    <source>
        <dbReference type="ARBA" id="ARBA00022692"/>
    </source>
</evidence>
<dbReference type="AlphaFoldDB" id="A0A366F0R9"/>
<name>A0A366F0R9_9BACI</name>
<accession>A0A366F0R9</accession>
<sequence>MLSVILATMIFVATLVLVIWQPKGLSIGWSACGGAILALIVGVVDFQDVVAVTGIVWNATLAFIAIIIISLILDEIGFFEWSALHMARAAKGNGVKMFVYVSLLGAVVAAFFANDGAALILTPIVLAMVRNLNFEEKMVFPFIMASGFIADTTSLPLVVSNLVNIVSADFFDIGFVEYASRMIIPNFFSLFASILVLYLFFRKSIPKNYDARQLKKPVEAIKDQRMFKLSWIVLGILLVGYFISESLHIPVSIIAGIVSIFFLLMARKSSAVNTKTVIKGAPWAIVFFSIGMYVVVYGLRNVGLTNVLTDVIQVAADQGLFVATISMGFIAAILSSVMNNMPTVMIDAIAIMDTNTTGVIRESLIYSNVIGSDLGPKITPIGSLATLLWLHVLSLKGVKISWGQYFKTGIILTVPTLLITLIGLYIWLMIIS</sequence>
<feature type="transmembrane region" description="Helical" evidence="8">
    <location>
        <begin position="409"/>
        <end position="430"/>
    </location>
</feature>
<evidence type="ECO:0000256" key="8">
    <source>
        <dbReference type="RuleBase" id="RU004993"/>
    </source>
</evidence>
<gene>
    <name evidence="9" type="ORF">DET59_101132</name>
</gene>
<dbReference type="GO" id="GO:0005886">
    <property type="term" value="C:plasma membrane"/>
    <property type="evidence" value="ECO:0007669"/>
    <property type="project" value="UniProtKB-SubCell"/>
</dbReference>
<feature type="transmembrane region" description="Helical" evidence="8">
    <location>
        <begin position="319"/>
        <end position="337"/>
    </location>
</feature>
<dbReference type="PANTHER" id="PTHR43302">
    <property type="entry name" value="TRANSPORTER ARSB-RELATED"/>
    <property type="match status" value="1"/>
</dbReference>
<dbReference type="Pfam" id="PF02040">
    <property type="entry name" value="ArsB"/>
    <property type="match status" value="1"/>
</dbReference>
<proteinExistence type="inferred from homology"/>
<evidence type="ECO:0000256" key="1">
    <source>
        <dbReference type="ARBA" id="ARBA00004651"/>
    </source>
</evidence>
<dbReference type="NCBIfam" id="NF011980">
    <property type="entry name" value="PRK15445.1"/>
    <property type="match status" value="1"/>
</dbReference>
<dbReference type="NCBIfam" id="TIGR00935">
    <property type="entry name" value="2a45"/>
    <property type="match status" value="1"/>
</dbReference>
<dbReference type="CDD" id="cd01118">
    <property type="entry name" value="ArsB_permease"/>
    <property type="match status" value="1"/>
</dbReference>
<evidence type="ECO:0000256" key="7">
    <source>
        <dbReference type="ARBA" id="ARBA00023136"/>
    </source>
</evidence>